<dbReference type="Proteomes" id="UP000503349">
    <property type="component" value="Chromosome 5"/>
</dbReference>
<dbReference type="EMBL" id="CM015716">
    <property type="protein sequence ID" value="KAF3689973.1"/>
    <property type="molecule type" value="Genomic_DNA"/>
</dbReference>
<sequence>MILMLFYSDSIVHIISPELTQFYRPLKSSLRKGVNCYLLILIPHLHCYLFNSSLSLLSLCLSRMVLSLFPPSFLLVYVF</sequence>
<gene>
    <name evidence="1" type="ORF">EXN66_Car005645</name>
</gene>
<protein>
    <submittedName>
        <fullName evidence="1">Uncharacterized protein</fullName>
    </submittedName>
</protein>
<keyword evidence="2" id="KW-1185">Reference proteome</keyword>
<evidence type="ECO:0000313" key="2">
    <source>
        <dbReference type="Proteomes" id="UP000503349"/>
    </source>
</evidence>
<reference evidence="2" key="2">
    <citation type="submission" date="2019-02" db="EMBL/GenBank/DDBJ databases">
        <title>Opniocepnalus argus Var Kimnra genome.</title>
        <authorList>
            <person name="Zhou C."/>
            <person name="Xiao S."/>
        </authorList>
    </citation>
    <scope>NUCLEOTIDE SEQUENCE [LARGE SCALE GENOMIC DNA]</scope>
</reference>
<proteinExistence type="predicted"/>
<organism evidence="1 2">
    <name type="scientific">Channa argus</name>
    <name type="common">Northern snakehead</name>
    <name type="synonym">Ophicephalus argus</name>
    <dbReference type="NCBI Taxonomy" id="215402"/>
    <lineage>
        <taxon>Eukaryota</taxon>
        <taxon>Metazoa</taxon>
        <taxon>Chordata</taxon>
        <taxon>Craniata</taxon>
        <taxon>Vertebrata</taxon>
        <taxon>Euteleostomi</taxon>
        <taxon>Actinopterygii</taxon>
        <taxon>Neopterygii</taxon>
        <taxon>Teleostei</taxon>
        <taxon>Neoteleostei</taxon>
        <taxon>Acanthomorphata</taxon>
        <taxon>Anabantaria</taxon>
        <taxon>Anabantiformes</taxon>
        <taxon>Channoidei</taxon>
        <taxon>Channidae</taxon>
        <taxon>Channa</taxon>
    </lineage>
</organism>
<evidence type="ECO:0000313" key="1">
    <source>
        <dbReference type="EMBL" id="KAF3689973.1"/>
    </source>
</evidence>
<dbReference type="AlphaFoldDB" id="A0A6G1PIF0"/>
<name>A0A6G1PIF0_CHAAH</name>
<accession>A0A6G1PIF0</accession>
<reference evidence="1 2" key="1">
    <citation type="submission" date="2019-02" db="EMBL/GenBank/DDBJ databases">
        <title>Opniocepnalus argus genome.</title>
        <authorList>
            <person name="Zhou C."/>
            <person name="Xiao S."/>
        </authorList>
    </citation>
    <scope>NUCLEOTIDE SEQUENCE [LARGE SCALE GENOMIC DNA]</scope>
    <source>
        <strain evidence="1">OARG1902GOOAL</strain>
        <tissue evidence="1">Muscle</tissue>
    </source>
</reference>